<protein>
    <recommendedName>
        <fullName evidence="11">Transient receptor ion channel domain-containing protein</fullName>
    </recommendedName>
</protein>
<evidence type="ECO:0000256" key="7">
    <source>
        <dbReference type="ARBA" id="ARBA00023065"/>
    </source>
</evidence>
<dbReference type="GO" id="GO:0034703">
    <property type="term" value="C:cation channel complex"/>
    <property type="evidence" value="ECO:0007669"/>
    <property type="project" value="TreeGrafter"/>
</dbReference>
<dbReference type="SMART" id="SM01420">
    <property type="entry name" value="TRP_2"/>
    <property type="match status" value="1"/>
</dbReference>
<comment type="subcellular location">
    <subcellularLocation>
        <location evidence="1">Membrane</location>
        <topology evidence="1">Multi-pass membrane protein</topology>
    </subcellularLocation>
</comment>
<dbReference type="EMBL" id="CAJHNH020001788">
    <property type="protein sequence ID" value="CAG5124506.1"/>
    <property type="molecule type" value="Genomic_DNA"/>
</dbReference>
<feature type="transmembrane region" description="Helical" evidence="10">
    <location>
        <begin position="280"/>
        <end position="297"/>
    </location>
</feature>
<dbReference type="InterPro" id="IPR005821">
    <property type="entry name" value="Ion_trans_dom"/>
</dbReference>
<comment type="caution">
    <text evidence="12">The sequence shown here is derived from an EMBL/GenBank/DDBJ whole genome shotgun (WGS) entry which is preliminary data.</text>
</comment>
<dbReference type="PRINTS" id="PR01097">
    <property type="entry name" value="TRNSRECEPTRP"/>
</dbReference>
<keyword evidence="9" id="KW-0407">Ion channel</keyword>
<dbReference type="InterPro" id="IPR002153">
    <property type="entry name" value="TRPC_channel"/>
</dbReference>
<evidence type="ECO:0000313" key="13">
    <source>
        <dbReference type="Proteomes" id="UP000678393"/>
    </source>
</evidence>
<feature type="transmembrane region" description="Helical" evidence="10">
    <location>
        <begin position="197"/>
        <end position="219"/>
    </location>
</feature>
<dbReference type="OrthoDB" id="2373987at2759"/>
<keyword evidence="3 10" id="KW-0812">Transmembrane</keyword>
<evidence type="ECO:0000256" key="8">
    <source>
        <dbReference type="ARBA" id="ARBA00023136"/>
    </source>
</evidence>
<keyword evidence="4" id="KW-0677">Repeat</keyword>
<dbReference type="GO" id="GO:0005886">
    <property type="term" value="C:plasma membrane"/>
    <property type="evidence" value="ECO:0007669"/>
    <property type="project" value="TreeGrafter"/>
</dbReference>
<evidence type="ECO:0000256" key="4">
    <source>
        <dbReference type="ARBA" id="ARBA00022737"/>
    </source>
</evidence>
<dbReference type="Pfam" id="PF00520">
    <property type="entry name" value="Ion_trans"/>
    <property type="match status" value="1"/>
</dbReference>
<keyword evidence="2" id="KW-0813">Transport</keyword>
<accession>A0A8S3ZBR7</accession>
<feature type="non-terminal residue" evidence="12">
    <location>
        <position position="531"/>
    </location>
</feature>
<feature type="non-terminal residue" evidence="12">
    <location>
        <position position="1"/>
    </location>
</feature>
<dbReference type="Gene3D" id="1.20.120.350">
    <property type="entry name" value="Voltage-gated potassium channels. Chain C"/>
    <property type="match status" value="1"/>
</dbReference>
<dbReference type="PANTHER" id="PTHR10117:SF80">
    <property type="entry name" value="TRANSIENT-RECEPTOR-POTENTIAL-LIKE PROTEIN"/>
    <property type="match status" value="1"/>
</dbReference>
<evidence type="ECO:0000256" key="3">
    <source>
        <dbReference type="ARBA" id="ARBA00022692"/>
    </source>
</evidence>
<gene>
    <name evidence="12" type="ORF">CUNI_LOCUS10064</name>
</gene>
<dbReference type="GO" id="GO:0070679">
    <property type="term" value="F:inositol 1,4,5 trisphosphate binding"/>
    <property type="evidence" value="ECO:0007669"/>
    <property type="project" value="TreeGrafter"/>
</dbReference>
<evidence type="ECO:0000313" key="12">
    <source>
        <dbReference type="EMBL" id="CAG5124506.1"/>
    </source>
</evidence>
<keyword evidence="6" id="KW-0040">ANK repeat</keyword>
<feature type="transmembrane region" description="Helical" evidence="10">
    <location>
        <begin position="360"/>
        <end position="383"/>
    </location>
</feature>
<dbReference type="AlphaFoldDB" id="A0A8S3ZBR7"/>
<evidence type="ECO:0000256" key="10">
    <source>
        <dbReference type="SAM" id="Phobius"/>
    </source>
</evidence>
<feature type="transmembrane region" description="Helical" evidence="10">
    <location>
        <begin position="432"/>
        <end position="451"/>
    </location>
</feature>
<organism evidence="12 13">
    <name type="scientific">Candidula unifasciata</name>
    <dbReference type="NCBI Taxonomy" id="100452"/>
    <lineage>
        <taxon>Eukaryota</taxon>
        <taxon>Metazoa</taxon>
        <taxon>Spiralia</taxon>
        <taxon>Lophotrochozoa</taxon>
        <taxon>Mollusca</taxon>
        <taxon>Gastropoda</taxon>
        <taxon>Heterobranchia</taxon>
        <taxon>Euthyneura</taxon>
        <taxon>Panpulmonata</taxon>
        <taxon>Eupulmonata</taxon>
        <taxon>Stylommatophora</taxon>
        <taxon>Helicina</taxon>
        <taxon>Helicoidea</taxon>
        <taxon>Geomitridae</taxon>
        <taxon>Candidula</taxon>
    </lineage>
</organism>
<proteinExistence type="predicted"/>
<dbReference type="GO" id="GO:0015279">
    <property type="term" value="F:store-operated calcium channel activity"/>
    <property type="evidence" value="ECO:0007669"/>
    <property type="project" value="TreeGrafter"/>
</dbReference>
<evidence type="ECO:0000256" key="9">
    <source>
        <dbReference type="ARBA" id="ARBA00023303"/>
    </source>
</evidence>
<feature type="domain" description="Transient receptor ion channel" evidence="11">
    <location>
        <begin position="1"/>
        <end position="49"/>
    </location>
</feature>
<dbReference type="Pfam" id="PF08344">
    <property type="entry name" value="TRP_2"/>
    <property type="match status" value="1"/>
</dbReference>
<keyword evidence="13" id="KW-1185">Reference proteome</keyword>
<evidence type="ECO:0000259" key="11">
    <source>
        <dbReference type="SMART" id="SM01420"/>
    </source>
</evidence>
<keyword evidence="8 10" id="KW-0472">Membrane</keyword>
<evidence type="ECO:0000256" key="2">
    <source>
        <dbReference type="ARBA" id="ARBA00022448"/>
    </source>
</evidence>
<keyword evidence="5 10" id="KW-1133">Transmembrane helix</keyword>
<reference evidence="12" key="1">
    <citation type="submission" date="2021-04" db="EMBL/GenBank/DDBJ databases">
        <authorList>
            <consortium name="Molecular Ecology Group"/>
        </authorList>
    </citation>
    <scope>NUCLEOTIDE SEQUENCE</scope>
</reference>
<dbReference type="PANTHER" id="PTHR10117">
    <property type="entry name" value="TRANSIENT RECEPTOR POTENTIAL CHANNEL"/>
    <property type="match status" value="1"/>
</dbReference>
<dbReference type="GO" id="GO:0051480">
    <property type="term" value="P:regulation of cytosolic calcium ion concentration"/>
    <property type="evidence" value="ECO:0007669"/>
    <property type="project" value="TreeGrafter"/>
</dbReference>
<dbReference type="InterPro" id="IPR027359">
    <property type="entry name" value="Volt_channel_dom_sf"/>
</dbReference>
<name>A0A8S3ZBR7_9EUPU</name>
<dbReference type="Proteomes" id="UP000678393">
    <property type="component" value="Unassembled WGS sequence"/>
</dbReference>
<evidence type="ECO:0000256" key="1">
    <source>
        <dbReference type="ARBA" id="ARBA00004141"/>
    </source>
</evidence>
<dbReference type="GO" id="GO:0007338">
    <property type="term" value="P:single fertilization"/>
    <property type="evidence" value="ECO:0007669"/>
    <property type="project" value="TreeGrafter"/>
</dbReference>
<evidence type="ECO:0000256" key="5">
    <source>
        <dbReference type="ARBA" id="ARBA00022989"/>
    </source>
</evidence>
<feature type="transmembrane region" description="Helical" evidence="10">
    <location>
        <begin position="318"/>
        <end position="340"/>
    </location>
</feature>
<feature type="transmembrane region" description="Helical" evidence="10">
    <location>
        <begin position="395"/>
        <end position="412"/>
    </location>
</feature>
<sequence length="531" mass="62112">LRHSLLRINTYKALASPSWISMTSPDPVLTAFQLSWELDHLALRENEFKDSYIQLSGQCKKYACDLLDQCRSSEEVIAVLNKTCEEDVDSEDCCPDETEKLTLSRLKLAIKYEQKQFVAHPHCQQLLTSIWYEGLPGWRKRNGIMKFLTCMGLISILPFMSVYYLIFPRSKIGQLLRSPFMKFLYHRSVFILFYRPYNIGILLHSASFGVFLFLLVCASTDVISSEPKRERFRGPEPSELEWMIVLWVTGFVWAECKQLWEEGVKAYIRQWWNWLDFLMLSLYLATFALRMVAYFQIESGRYGDREMLRKDWPQNDPTLISEGLFAVANVFSFARIIYLFQANQHLGPLQISLGCMLIDIAKFLFIFFLVVSSFACGLNQLYWYYSDTDPDDEDLFFTYVTLFWSMFSLTAPSKLEVKSTQSFTKTVGELLFMVYHGMAIIVLLNMLIAMMSSSFQDIENHADMEWKFARSKLWMGYFDEGSTLPPPFNLIISPKSVYYLVMWVKHLADQCICHQRSRRHRRRKSSEGTIR</sequence>
<keyword evidence="7" id="KW-0406">Ion transport</keyword>
<evidence type="ECO:0000256" key="6">
    <source>
        <dbReference type="ARBA" id="ARBA00023043"/>
    </source>
</evidence>
<feature type="transmembrane region" description="Helical" evidence="10">
    <location>
        <begin position="147"/>
        <end position="166"/>
    </location>
</feature>
<dbReference type="InterPro" id="IPR013555">
    <property type="entry name" value="TRP_dom"/>
</dbReference>